<evidence type="ECO:0000313" key="2">
    <source>
        <dbReference type="Proteomes" id="UP000017944"/>
    </source>
</evidence>
<accession>A0A090NBK1</accession>
<dbReference type="EMBL" id="AXUT01000426">
    <property type="protein sequence ID" value="ESU77090.1"/>
    <property type="molecule type" value="Genomic_DNA"/>
</dbReference>
<dbReference type="PATRIC" id="fig|1401327.3.peg.3707"/>
<reference evidence="1 2" key="1">
    <citation type="submission" date="2013-10" db="EMBL/GenBank/DDBJ databases">
        <title>Draft genomes and the virulence plasmids of Sd1617 vaccine constructs: WRSd3 and WRSd5.</title>
        <authorList>
            <person name="Aksomboon Vongsawan A."/>
            <person name="Venkatesan M.M."/>
            <person name="Vaisvil B."/>
            <person name="Emel G."/>
            <person name="Kepatral V."/>
            <person name="Sethabutr O."/>
            <person name="Serichantalergs O."/>
            <person name="Mason C."/>
        </authorList>
    </citation>
    <scope>NUCLEOTIDE SEQUENCE [LARGE SCALE GENOMIC DNA]</scope>
    <source>
        <strain evidence="1 2">WRSd3</strain>
    </source>
</reference>
<proteinExistence type="predicted"/>
<dbReference type="AlphaFoldDB" id="A0A090NBK1"/>
<gene>
    <name evidence="1" type="ORF">WRSd3_03997</name>
</gene>
<evidence type="ECO:0000313" key="1">
    <source>
        <dbReference type="EMBL" id="ESU77090.1"/>
    </source>
</evidence>
<comment type="caution">
    <text evidence="1">The sequence shown here is derived from an EMBL/GenBank/DDBJ whole genome shotgun (WGS) entry which is preliminary data.</text>
</comment>
<protein>
    <submittedName>
        <fullName evidence="1">Uncharacterized protein</fullName>
    </submittedName>
</protein>
<organism evidence="1 2">
    <name type="scientific">Shigella dysenteriae WRSd3</name>
    <dbReference type="NCBI Taxonomy" id="1401327"/>
    <lineage>
        <taxon>Bacteria</taxon>
        <taxon>Pseudomonadati</taxon>
        <taxon>Pseudomonadota</taxon>
        <taxon>Gammaproteobacteria</taxon>
        <taxon>Enterobacterales</taxon>
        <taxon>Enterobacteriaceae</taxon>
        <taxon>Shigella</taxon>
    </lineage>
</organism>
<name>A0A090NBK1_SHIDY</name>
<sequence>MDFSSFVARRGSENGAKTVVCHKHDGERKRMLSLLSEFSKYSLAELSYKALF</sequence>
<dbReference type="Proteomes" id="UP000017944">
    <property type="component" value="Unassembled WGS sequence"/>
</dbReference>